<organism evidence="1 2">
    <name type="scientific">Noviluteimonas lactosilytica</name>
    <dbReference type="NCBI Taxonomy" id="2888523"/>
    <lineage>
        <taxon>Bacteria</taxon>
        <taxon>Pseudomonadati</taxon>
        <taxon>Pseudomonadota</taxon>
        <taxon>Gammaproteobacteria</taxon>
        <taxon>Lysobacterales</taxon>
        <taxon>Lysobacteraceae</taxon>
        <taxon>Noviluteimonas</taxon>
    </lineage>
</organism>
<dbReference type="Proteomes" id="UP001165293">
    <property type="component" value="Unassembled WGS sequence"/>
</dbReference>
<dbReference type="RefSeq" id="WP_230525745.1">
    <property type="nucleotide sequence ID" value="NZ_JAJGAK010000001.1"/>
</dbReference>
<name>A0ABS8JET4_9GAMM</name>
<evidence type="ECO:0000313" key="2">
    <source>
        <dbReference type="Proteomes" id="UP001165293"/>
    </source>
</evidence>
<gene>
    <name evidence="1" type="ORF">LK996_03395</name>
</gene>
<reference evidence="1" key="1">
    <citation type="submission" date="2021-10" db="EMBL/GenBank/DDBJ databases">
        <authorList>
            <person name="Lyu M."/>
            <person name="Wang X."/>
            <person name="Meng X."/>
            <person name="Xu K."/>
        </authorList>
    </citation>
    <scope>NUCLEOTIDE SEQUENCE</scope>
    <source>
        <strain evidence="1">A6</strain>
    </source>
</reference>
<comment type="caution">
    <text evidence="1">The sequence shown here is derived from an EMBL/GenBank/DDBJ whole genome shotgun (WGS) entry which is preliminary data.</text>
</comment>
<dbReference type="EMBL" id="JAJGAK010000001">
    <property type="protein sequence ID" value="MCC8362120.1"/>
    <property type="molecule type" value="Genomic_DNA"/>
</dbReference>
<sequence length="301" mass="32421">MRLRTALAALGLSCLLAACGGGDERPRPRLAGLILDGALDETSGLAASPTHRDTLWLLQDGGNGPYVHAISKRGSRIATLRVEGVRNTDWEDLDAFAWRDGRWLLIADTGDNGGLRRTLQLHVVPEPEKLADGATLRPAWSIAFRWPDGPRDCEAVAVDPNANEVLLISKKRNPAQLFSVPLRPTRGVATARLLATLAPPADATPTSTQADARRDALGRQVTSAGLSPDGRTLAVLTYDRLLLYPRSEGESWARAVSRPPRTQALPWLHQAEGLAWMPDGKGLIATGEFSPAPLVWLPANP</sequence>
<protein>
    <recommendedName>
        <fullName evidence="3">Integral membrane protein</fullName>
    </recommendedName>
</protein>
<dbReference type="PROSITE" id="PS51257">
    <property type="entry name" value="PROKAR_LIPOPROTEIN"/>
    <property type="match status" value="1"/>
</dbReference>
<proteinExistence type="predicted"/>
<evidence type="ECO:0008006" key="3">
    <source>
        <dbReference type="Google" id="ProtNLM"/>
    </source>
</evidence>
<dbReference type="SUPFAM" id="SSF75011">
    <property type="entry name" value="3-carboxy-cis,cis-mucoante lactonizing enzyme"/>
    <property type="match status" value="1"/>
</dbReference>
<accession>A0ABS8JET4</accession>
<keyword evidence="2" id="KW-1185">Reference proteome</keyword>
<evidence type="ECO:0000313" key="1">
    <source>
        <dbReference type="EMBL" id="MCC8362120.1"/>
    </source>
</evidence>